<dbReference type="Proteomes" id="UP000031532">
    <property type="component" value="Unassembled WGS sequence"/>
</dbReference>
<evidence type="ECO:0000313" key="4">
    <source>
        <dbReference type="Proteomes" id="UP000031532"/>
    </source>
</evidence>
<accession>A0A9X5E440</accession>
<evidence type="ECO:0000259" key="2">
    <source>
        <dbReference type="PROSITE" id="PS50937"/>
    </source>
</evidence>
<organism evidence="3 4">
    <name type="scientific">Scytonema millei VB511283</name>
    <dbReference type="NCBI Taxonomy" id="1245923"/>
    <lineage>
        <taxon>Bacteria</taxon>
        <taxon>Bacillati</taxon>
        <taxon>Cyanobacteriota</taxon>
        <taxon>Cyanophyceae</taxon>
        <taxon>Nostocales</taxon>
        <taxon>Scytonemataceae</taxon>
        <taxon>Scytonema</taxon>
    </lineage>
</organism>
<dbReference type="GO" id="GO:0003700">
    <property type="term" value="F:DNA-binding transcription factor activity"/>
    <property type="evidence" value="ECO:0007669"/>
    <property type="project" value="InterPro"/>
</dbReference>
<dbReference type="GO" id="GO:0003677">
    <property type="term" value="F:DNA binding"/>
    <property type="evidence" value="ECO:0007669"/>
    <property type="project" value="UniProtKB-KW"/>
</dbReference>
<evidence type="ECO:0000256" key="1">
    <source>
        <dbReference type="ARBA" id="ARBA00023125"/>
    </source>
</evidence>
<dbReference type="AlphaFoldDB" id="A0A9X5E440"/>
<dbReference type="PANTHER" id="PTHR30204:SF97">
    <property type="entry name" value="MERR FAMILY REGULATORY PROTEIN"/>
    <property type="match status" value="1"/>
</dbReference>
<reference evidence="3 4" key="1">
    <citation type="journal article" date="2015" name="Genome Announc.">
        <title>Draft Genome Sequence of the Terrestrial Cyanobacterium Scytonema millei VB511283, Isolated from Eastern India.</title>
        <authorList>
            <person name="Sen D."/>
            <person name="Chandrababunaidu M.M."/>
            <person name="Singh D."/>
            <person name="Sanghi N."/>
            <person name="Ghorai A."/>
            <person name="Mishra G.P."/>
            <person name="Madduluri M."/>
            <person name="Adhikary S.P."/>
            <person name="Tripathy S."/>
        </authorList>
    </citation>
    <scope>NUCLEOTIDE SEQUENCE [LARGE SCALE GENOMIC DNA]</scope>
    <source>
        <strain evidence="3 4">VB511283</strain>
    </source>
</reference>
<dbReference type="EMBL" id="JTJC03000002">
    <property type="protein sequence ID" value="NHC34746.1"/>
    <property type="molecule type" value="Genomic_DNA"/>
</dbReference>
<dbReference type="SMART" id="SM00422">
    <property type="entry name" value="HTH_MERR"/>
    <property type="match status" value="1"/>
</dbReference>
<sequence>MFKIGDFTKLIRVFIKALRLYDEMGLLKPIQVDQFISYRYYCASQLPRLNRILALKDLGFS</sequence>
<gene>
    <name evidence="3" type="ORF">QH73_0008750</name>
</gene>
<keyword evidence="4" id="KW-1185">Reference proteome</keyword>
<dbReference type="PANTHER" id="PTHR30204">
    <property type="entry name" value="REDOX-CYCLING DRUG-SENSING TRANSCRIPTIONAL ACTIVATOR SOXR"/>
    <property type="match status" value="1"/>
</dbReference>
<dbReference type="SUPFAM" id="SSF46955">
    <property type="entry name" value="Putative DNA-binding domain"/>
    <property type="match status" value="1"/>
</dbReference>
<evidence type="ECO:0000313" key="3">
    <source>
        <dbReference type="EMBL" id="NHC34746.1"/>
    </source>
</evidence>
<feature type="domain" description="HTH merR-type" evidence="2">
    <location>
        <begin position="1"/>
        <end position="61"/>
    </location>
</feature>
<dbReference type="InterPro" id="IPR047057">
    <property type="entry name" value="MerR_fam"/>
</dbReference>
<comment type="caution">
    <text evidence="3">The sequence shown here is derived from an EMBL/GenBank/DDBJ whole genome shotgun (WGS) entry which is preliminary data.</text>
</comment>
<dbReference type="InterPro" id="IPR000551">
    <property type="entry name" value="MerR-type_HTH_dom"/>
</dbReference>
<dbReference type="Pfam" id="PF13411">
    <property type="entry name" value="MerR_1"/>
    <property type="match status" value="1"/>
</dbReference>
<name>A0A9X5E440_9CYAN</name>
<dbReference type="OrthoDB" id="9773308at2"/>
<dbReference type="InterPro" id="IPR009061">
    <property type="entry name" value="DNA-bd_dom_put_sf"/>
</dbReference>
<keyword evidence="1" id="KW-0238">DNA-binding</keyword>
<protein>
    <submittedName>
        <fullName evidence="3">MerR family transcriptional regulator</fullName>
    </submittedName>
</protein>
<proteinExistence type="predicted"/>
<dbReference type="PROSITE" id="PS50937">
    <property type="entry name" value="HTH_MERR_2"/>
    <property type="match status" value="1"/>
</dbReference>
<dbReference type="Gene3D" id="1.10.1660.10">
    <property type="match status" value="1"/>
</dbReference>